<dbReference type="PANTHER" id="PTHR30629:SF2">
    <property type="entry name" value="PROPHAGE INTEGRASE INTS-RELATED"/>
    <property type="match status" value="1"/>
</dbReference>
<evidence type="ECO:0000313" key="8">
    <source>
        <dbReference type="EMBL" id="THJ36149.1"/>
    </source>
</evidence>
<accession>A0A4S5BUI3</accession>
<dbReference type="InterPro" id="IPR011010">
    <property type="entry name" value="DNA_brk_join_enz"/>
</dbReference>
<feature type="domain" description="Core-binding (CB)" evidence="7">
    <location>
        <begin position="102"/>
        <end position="183"/>
    </location>
</feature>
<evidence type="ECO:0000259" key="6">
    <source>
        <dbReference type="PROSITE" id="PS51898"/>
    </source>
</evidence>
<evidence type="ECO:0000256" key="5">
    <source>
        <dbReference type="PROSITE-ProRule" id="PRU01248"/>
    </source>
</evidence>
<organism evidence="8 9">
    <name type="scientific">Lampropedia aestuarii</name>
    <dbReference type="NCBI Taxonomy" id="2562762"/>
    <lineage>
        <taxon>Bacteria</taxon>
        <taxon>Pseudomonadati</taxon>
        <taxon>Pseudomonadota</taxon>
        <taxon>Betaproteobacteria</taxon>
        <taxon>Burkholderiales</taxon>
        <taxon>Comamonadaceae</taxon>
        <taxon>Lampropedia</taxon>
    </lineage>
</organism>
<proteinExistence type="inferred from homology"/>
<dbReference type="Gene3D" id="1.10.443.10">
    <property type="entry name" value="Intergrase catalytic core"/>
    <property type="match status" value="1"/>
</dbReference>
<dbReference type="InterPro" id="IPR013762">
    <property type="entry name" value="Integrase-like_cat_sf"/>
</dbReference>
<reference evidence="8 9" key="1">
    <citation type="submission" date="2019-04" db="EMBL/GenBank/DDBJ databases">
        <title>Lampropedia sp YIM MLB12 draf genome.</title>
        <authorList>
            <person name="Wang Y.-X."/>
        </authorList>
    </citation>
    <scope>NUCLEOTIDE SEQUENCE [LARGE SCALE GENOMIC DNA]</scope>
    <source>
        <strain evidence="8 9">YIM MLB12</strain>
    </source>
</reference>
<keyword evidence="3 5" id="KW-0238">DNA-binding</keyword>
<dbReference type="CDD" id="cd00801">
    <property type="entry name" value="INT_P4_C"/>
    <property type="match status" value="1"/>
</dbReference>
<dbReference type="OrthoDB" id="9775880at2"/>
<evidence type="ECO:0000256" key="1">
    <source>
        <dbReference type="ARBA" id="ARBA00008857"/>
    </source>
</evidence>
<dbReference type="PROSITE" id="PS51898">
    <property type="entry name" value="TYR_RECOMBINASE"/>
    <property type="match status" value="1"/>
</dbReference>
<dbReference type="Proteomes" id="UP000306236">
    <property type="component" value="Unassembled WGS sequence"/>
</dbReference>
<feature type="domain" description="Tyr recombinase" evidence="6">
    <location>
        <begin position="209"/>
        <end position="396"/>
    </location>
</feature>
<dbReference type="RefSeq" id="WP_136405055.1">
    <property type="nucleotide sequence ID" value="NZ_JARXRQ010000001.1"/>
</dbReference>
<evidence type="ECO:0000256" key="3">
    <source>
        <dbReference type="ARBA" id="ARBA00023125"/>
    </source>
</evidence>
<dbReference type="Gene3D" id="3.30.160.390">
    <property type="entry name" value="Integrase, DNA-binding domain"/>
    <property type="match status" value="1"/>
</dbReference>
<dbReference type="Pfam" id="PF00589">
    <property type="entry name" value="Phage_integrase"/>
    <property type="match status" value="1"/>
</dbReference>
<dbReference type="GO" id="GO:0006310">
    <property type="term" value="P:DNA recombination"/>
    <property type="evidence" value="ECO:0007669"/>
    <property type="project" value="UniProtKB-KW"/>
</dbReference>
<dbReference type="Gene3D" id="1.10.150.130">
    <property type="match status" value="1"/>
</dbReference>
<sequence>MAKLSHVLSDLQIRRWIAKGDPIARSDGDGLTFTLSIKGTAAWVLRFSVPGGRRRELTLGNYPDISLAAARELSREKRAQIDRGIDPAAIKQQDKARAAQAWTMRDLVDDFRAKVLNSRNYSASTIESREHDYANVILPAFGSWRVDTVTSIDIVNMLRNAKRTWNITKRLLTSMSMLLDHACGITLIAANPCTGIKITSIMGARPKPRTRMMLTTDEISTLLRGIDDLGKENALAFRILLATCVRGYELVSAKKEHIDLENGNWWVPAENVKTRSGFMVPLAPLVIEWFQELIALSGDSVWLLPSRRADRIKKFGDVNICRSTLWAAFNRAFKRGDIDIRRFTPHDTRSTAKGHLRNIGVSREISEIALNHTLKGMEGIYDVRTEIPERRIAMAKWAEFLYACEHGTTTPEPPKRETPRLRLVA</sequence>
<keyword evidence="2" id="KW-0229">DNA integration</keyword>
<dbReference type="Pfam" id="PF13356">
    <property type="entry name" value="Arm-DNA-bind_3"/>
    <property type="match status" value="1"/>
</dbReference>
<protein>
    <submittedName>
        <fullName evidence="8">DUF4102 domain-containing protein</fullName>
    </submittedName>
</protein>
<dbReference type="InterPro" id="IPR050808">
    <property type="entry name" value="Phage_Integrase"/>
</dbReference>
<dbReference type="SUPFAM" id="SSF56349">
    <property type="entry name" value="DNA breaking-rejoining enzymes"/>
    <property type="match status" value="1"/>
</dbReference>
<dbReference type="GO" id="GO:0003677">
    <property type="term" value="F:DNA binding"/>
    <property type="evidence" value="ECO:0007669"/>
    <property type="project" value="UniProtKB-UniRule"/>
</dbReference>
<comment type="similarity">
    <text evidence="1">Belongs to the 'phage' integrase family.</text>
</comment>
<dbReference type="PROSITE" id="PS51900">
    <property type="entry name" value="CB"/>
    <property type="match status" value="1"/>
</dbReference>
<name>A0A4S5BUI3_9BURK</name>
<dbReference type="InterPro" id="IPR025166">
    <property type="entry name" value="Integrase_DNA_bind_dom"/>
</dbReference>
<dbReference type="GO" id="GO:0015074">
    <property type="term" value="P:DNA integration"/>
    <property type="evidence" value="ECO:0007669"/>
    <property type="project" value="UniProtKB-KW"/>
</dbReference>
<evidence type="ECO:0000256" key="4">
    <source>
        <dbReference type="ARBA" id="ARBA00023172"/>
    </source>
</evidence>
<dbReference type="PANTHER" id="PTHR30629">
    <property type="entry name" value="PROPHAGE INTEGRASE"/>
    <property type="match status" value="1"/>
</dbReference>
<keyword evidence="9" id="KW-1185">Reference proteome</keyword>
<evidence type="ECO:0000256" key="2">
    <source>
        <dbReference type="ARBA" id="ARBA00022908"/>
    </source>
</evidence>
<evidence type="ECO:0000259" key="7">
    <source>
        <dbReference type="PROSITE" id="PS51900"/>
    </source>
</evidence>
<dbReference type="EMBL" id="SSWX01000002">
    <property type="protein sequence ID" value="THJ36149.1"/>
    <property type="molecule type" value="Genomic_DNA"/>
</dbReference>
<evidence type="ECO:0000313" key="9">
    <source>
        <dbReference type="Proteomes" id="UP000306236"/>
    </source>
</evidence>
<dbReference type="InterPro" id="IPR010998">
    <property type="entry name" value="Integrase_recombinase_N"/>
</dbReference>
<dbReference type="InterPro" id="IPR002104">
    <property type="entry name" value="Integrase_catalytic"/>
</dbReference>
<comment type="caution">
    <text evidence="8">The sequence shown here is derived from an EMBL/GenBank/DDBJ whole genome shotgun (WGS) entry which is preliminary data.</text>
</comment>
<keyword evidence="4" id="KW-0233">DNA recombination</keyword>
<dbReference type="InterPro" id="IPR038488">
    <property type="entry name" value="Integrase_DNA-bd_sf"/>
</dbReference>
<gene>
    <name evidence="8" type="ORF">E8K88_02470</name>
</gene>
<dbReference type="AlphaFoldDB" id="A0A4S5BUI3"/>
<dbReference type="InterPro" id="IPR044068">
    <property type="entry name" value="CB"/>
</dbReference>